<comment type="caution">
    <text evidence="1">The sequence shown here is derived from an EMBL/GenBank/DDBJ whole genome shotgun (WGS) entry which is preliminary data.</text>
</comment>
<sequence length="186" mass="22354">MQNVNKYRLNCKLLIESRKQKELSPKKVNNTIENILNQFNFIESNKTEELILQQNLNKTQQIKFMDQEKRSIQNSNVTKNNYFKAKPEKIPKMMNPSSIDYPPLIINIKQLNVKQIRKPDQSNRRRRFITSQEKYFENENTNNYIKLISQTRCISNTRQHQNQRLQTFCSWSRKSSDNISLKKHLF</sequence>
<dbReference type="OrthoDB" id="302170at2759"/>
<evidence type="ECO:0000313" key="1">
    <source>
        <dbReference type="EMBL" id="CAD8160079.1"/>
    </source>
</evidence>
<dbReference type="AlphaFoldDB" id="A0A8S1U928"/>
<keyword evidence="2" id="KW-1185">Reference proteome</keyword>
<gene>
    <name evidence="1" type="ORF">POCTA_138.1.T0370326</name>
</gene>
<organism evidence="1 2">
    <name type="scientific">Paramecium octaurelia</name>
    <dbReference type="NCBI Taxonomy" id="43137"/>
    <lineage>
        <taxon>Eukaryota</taxon>
        <taxon>Sar</taxon>
        <taxon>Alveolata</taxon>
        <taxon>Ciliophora</taxon>
        <taxon>Intramacronucleata</taxon>
        <taxon>Oligohymenophorea</taxon>
        <taxon>Peniculida</taxon>
        <taxon>Parameciidae</taxon>
        <taxon>Paramecium</taxon>
    </lineage>
</organism>
<evidence type="ECO:0000313" key="2">
    <source>
        <dbReference type="Proteomes" id="UP000683925"/>
    </source>
</evidence>
<proteinExistence type="predicted"/>
<dbReference type="OMA" id="TQQIKFM"/>
<protein>
    <submittedName>
        <fullName evidence="1">Uncharacterized protein</fullName>
    </submittedName>
</protein>
<name>A0A8S1U928_PAROT</name>
<accession>A0A8S1U928</accession>
<dbReference type="Proteomes" id="UP000683925">
    <property type="component" value="Unassembled WGS sequence"/>
</dbReference>
<reference evidence="1" key="1">
    <citation type="submission" date="2021-01" db="EMBL/GenBank/DDBJ databases">
        <authorList>
            <consortium name="Genoscope - CEA"/>
            <person name="William W."/>
        </authorList>
    </citation>
    <scope>NUCLEOTIDE SEQUENCE</scope>
</reference>
<dbReference type="EMBL" id="CAJJDP010000037">
    <property type="protein sequence ID" value="CAD8160079.1"/>
    <property type="molecule type" value="Genomic_DNA"/>
</dbReference>